<feature type="transmembrane region" description="Helical" evidence="1">
    <location>
        <begin position="95"/>
        <end position="114"/>
    </location>
</feature>
<dbReference type="OrthoDB" id="5625962at2"/>
<reference evidence="2 3" key="1">
    <citation type="submission" date="2019-03" db="EMBL/GenBank/DDBJ databases">
        <title>Genomic Encyclopedia of Type Strains, Phase IV (KMG-IV): sequencing the most valuable type-strain genomes for metagenomic binning, comparative biology and taxonomic classification.</title>
        <authorList>
            <person name="Goeker M."/>
        </authorList>
    </citation>
    <scope>NUCLEOTIDE SEQUENCE [LARGE SCALE GENOMIC DNA]</scope>
    <source>
        <strain evidence="2 3">DSM 24830</strain>
    </source>
</reference>
<evidence type="ECO:0000313" key="2">
    <source>
        <dbReference type="EMBL" id="TCJ82664.1"/>
    </source>
</evidence>
<evidence type="ECO:0008006" key="4">
    <source>
        <dbReference type="Google" id="ProtNLM"/>
    </source>
</evidence>
<feature type="transmembrane region" description="Helical" evidence="1">
    <location>
        <begin position="20"/>
        <end position="39"/>
    </location>
</feature>
<feature type="transmembrane region" description="Helical" evidence="1">
    <location>
        <begin position="161"/>
        <end position="183"/>
    </location>
</feature>
<feature type="transmembrane region" description="Helical" evidence="1">
    <location>
        <begin position="71"/>
        <end position="88"/>
    </location>
</feature>
<feature type="transmembrane region" description="Helical" evidence="1">
    <location>
        <begin position="46"/>
        <end position="65"/>
    </location>
</feature>
<dbReference type="Proteomes" id="UP000294887">
    <property type="component" value="Unassembled WGS sequence"/>
</dbReference>
<protein>
    <recommendedName>
        <fullName evidence="4">HupE/UreJ protein</fullName>
    </recommendedName>
</protein>
<keyword evidence="1" id="KW-0812">Transmembrane</keyword>
<keyword evidence="1" id="KW-0472">Membrane</keyword>
<evidence type="ECO:0000256" key="1">
    <source>
        <dbReference type="SAM" id="Phobius"/>
    </source>
</evidence>
<keyword evidence="3" id="KW-1185">Reference proteome</keyword>
<accession>A0A4R1ESD3</accession>
<keyword evidence="1" id="KW-1133">Transmembrane helix</keyword>
<sequence length="185" mass="20166">MNLPLLFSFSPSWLTQGLQHPVLTPSHAILICSLAFLIGQQSKLPIHIFLLFISSIAGMLLNYFVFPGTRLELLLLGMALIIGLLVVIRIKQLPPLILIISLLLATLTGLFIGIDSQPISIPGLRTNSVINWHLGAVITITLSTLILSLIAQLLRRFGDGIVLRVLGSWVATSALITLTLQYAKI</sequence>
<organism evidence="2 3">
    <name type="scientific">Cocleimonas flava</name>
    <dbReference type="NCBI Taxonomy" id="634765"/>
    <lineage>
        <taxon>Bacteria</taxon>
        <taxon>Pseudomonadati</taxon>
        <taxon>Pseudomonadota</taxon>
        <taxon>Gammaproteobacteria</taxon>
        <taxon>Thiotrichales</taxon>
        <taxon>Thiotrichaceae</taxon>
        <taxon>Cocleimonas</taxon>
    </lineage>
</organism>
<comment type="caution">
    <text evidence="2">The sequence shown here is derived from an EMBL/GenBank/DDBJ whole genome shotgun (WGS) entry which is preliminary data.</text>
</comment>
<dbReference type="EMBL" id="SMFQ01000005">
    <property type="protein sequence ID" value="TCJ82664.1"/>
    <property type="molecule type" value="Genomic_DNA"/>
</dbReference>
<gene>
    <name evidence="2" type="ORF">EV695_3396</name>
</gene>
<dbReference type="AlphaFoldDB" id="A0A4R1ESD3"/>
<name>A0A4R1ESD3_9GAMM</name>
<evidence type="ECO:0000313" key="3">
    <source>
        <dbReference type="Proteomes" id="UP000294887"/>
    </source>
</evidence>
<dbReference type="RefSeq" id="WP_131907174.1">
    <property type="nucleotide sequence ID" value="NZ_BAAAFU010000007.1"/>
</dbReference>
<proteinExistence type="predicted"/>
<feature type="transmembrane region" description="Helical" evidence="1">
    <location>
        <begin position="134"/>
        <end position="154"/>
    </location>
</feature>